<accession>A0A061RSU1</accession>
<evidence type="ECO:0000313" key="1">
    <source>
        <dbReference type="EMBL" id="JAC73770.1"/>
    </source>
</evidence>
<reference evidence="1" key="1">
    <citation type="submission" date="2014-05" db="EMBL/GenBank/DDBJ databases">
        <title>The transcriptome of the halophilic microalga Tetraselmis sp. GSL018 isolated from the Great Salt Lake, Utah.</title>
        <authorList>
            <person name="Jinkerson R.E."/>
            <person name="D'Adamo S."/>
            <person name="Posewitz M.C."/>
        </authorList>
    </citation>
    <scope>NUCLEOTIDE SEQUENCE</scope>
    <source>
        <strain evidence="1">GSL018</strain>
    </source>
</reference>
<dbReference type="EMBL" id="GBEZ01012088">
    <property type="protein sequence ID" value="JAC73770.1"/>
    <property type="molecule type" value="Transcribed_RNA"/>
</dbReference>
<protein>
    <submittedName>
        <fullName evidence="1">Uncharacterized protein</fullName>
    </submittedName>
</protein>
<name>A0A061RSU1_9CHLO</name>
<feature type="non-terminal residue" evidence="1">
    <location>
        <position position="1"/>
    </location>
</feature>
<proteinExistence type="predicted"/>
<gene>
    <name evidence="1" type="ORF">TSPGSL018_27936</name>
</gene>
<sequence length="72" mass="8140">LSVHVTGTINNTIQLLTSHFPLPVTHLFKAAKSPPSLAARRSSRTRFCWQEKRMLILFSGLEQFLMPSVVEC</sequence>
<organism evidence="1">
    <name type="scientific">Tetraselmis sp. GSL018</name>
    <dbReference type="NCBI Taxonomy" id="582737"/>
    <lineage>
        <taxon>Eukaryota</taxon>
        <taxon>Viridiplantae</taxon>
        <taxon>Chlorophyta</taxon>
        <taxon>core chlorophytes</taxon>
        <taxon>Chlorodendrophyceae</taxon>
        <taxon>Chlorodendrales</taxon>
        <taxon>Chlorodendraceae</taxon>
        <taxon>Tetraselmis</taxon>
    </lineage>
</organism>
<dbReference type="AlphaFoldDB" id="A0A061RSU1"/>